<dbReference type="EMBL" id="CP076405">
    <property type="protein sequence ID" value="QWQ21621.2"/>
    <property type="molecule type" value="Genomic_DNA"/>
</dbReference>
<gene>
    <name evidence="10" type="primary">megL</name>
    <name evidence="10" type="ORF">KOF27_04570</name>
</gene>
<evidence type="ECO:0000256" key="6">
    <source>
        <dbReference type="ARBA" id="ARBA00023239"/>
    </source>
</evidence>
<keyword evidence="5 8" id="KW-0663">Pyridoxal phosphate</keyword>
<dbReference type="Pfam" id="PF01053">
    <property type="entry name" value="Cys_Met_Meta_PP"/>
    <property type="match status" value="1"/>
</dbReference>
<dbReference type="Gene3D" id="3.40.640.10">
    <property type="entry name" value="Type I PLP-dependent aspartate aminotransferase-like (Major domain)"/>
    <property type="match status" value="1"/>
</dbReference>
<dbReference type="AlphaFoldDB" id="A0AAJ4TJ27"/>
<comment type="catalytic activity">
    <reaction evidence="7">
        <text>L-methionine + H2O = methanethiol + 2-oxobutanoate + NH4(+)</text>
        <dbReference type="Rhea" id="RHEA:23800"/>
        <dbReference type="ChEBI" id="CHEBI:15377"/>
        <dbReference type="ChEBI" id="CHEBI:16007"/>
        <dbReference type="ChEBI" id="CHEBI:16763"/>
        <dbReference type="ChEBI" id="CHEBI:28938"/>
        <dbReference type="ChEBI" id="CHEBI:57844"/>
        <dbReference type="EC" id="4.4.1.11"/>
    </reaction>
</comment>
<dbReference type="InterPro" id="IPR015422">
    <property type="entry name" value="PyrdxlP-dep_Trfase_small"/>
</dbReference>
<evidence type="ECO:0000256" key="8">
    <source>
        <dbReference type="PIRSR" id="PIRSR001434-2"/>
    </source>
</evidence>
<dbReference type="GO" id="GO:0019346">
    <property type="term" value="P:transsulfuration"/>
    <property type="evidence" value="ECO:0007669"/>
    <property type="project" value="InterPro"/>
</dbReference>
<dbReference type="InterPro" id="IPR015421">
    <property type="entry name" value="PyrdxlP-dep_Trfase_major"/>
</dbReference>
<keyword evidence="6 10" id="KW-0456">Lyase</keyword>
<dbReference type="PANTHER" id="PTHR11808:SF80">
    <property type="entry name" value="CYSTATHIONINE GAMMA-LYASE"/>
    <property type="match status" value="1"/>
</dbReference>
<dbReference type="InterPro" id="IPR015424">
    <property type="entry name" value="PyrdxlP-dep_Trfase"/>
</dbReference>
<evidence type="ECO:0000256" key="4">
    <source>
        <dbReference type="ARBA" id="ARBA00019040"/>
    </source>
</evidence>
<evidence type="ECO:0000256" key="9">
    <source>
        <dbReference type="RuleBase" id="RU362118"/>
    </source>
</evidence>
<feature type="modified residue" description="N6-(pyridoxal phosphate)lysine" evidence="8">
    <location>
        <position position="216"/>
    </location>
</feature>
<evidence type="ECO:0000256" key="7">
    <source>
        <dbReference type="ARBA" id="ARBA00049180"/>
    </source>
</evidence>
<evidence type="ECO:0000313" key="10">
    <source>
        <dbReference type="EMBL" id="QWQ21621.2"/>
    </source>
</evidence>
<dbReference type="NCBIfam" id="TIGR01328">
    <property type="entry name" value="met_gam_lyase"/>
    <property type="match status" value="1"/>
</dbReference>
<evidence type="ECO:0000256" key="2">
    <source>
        <dbReference type="ARBA" id="ARBA00008667"/>
    </source>
</evidence>
<dbReference type="GO" id="GO:0005737">
    <property type="term" value="C:cytoplasm"/>
    <property type="evidence" value="ECO:0007669"/>
    <property type="project" value="TreeGrafter"/>
</dbReference>
<dbReference type="InterPro" id="IPR054542">
    <property type="entry name" value="Cys_met_metab_PP"/>
</dbReference>
<comment type="similarity">
    <text evidence="2">Belongs to the trans-sulfuration enzymes family. L-methionine gamma-lyase subfamily.</text>
</comment>
<proteinExistence type="inferred from homology"/>
<reference evidence="10" key="1">
    <citation type="submission" date="2021-06" db="EMBL/GenBank/DDBJ databases">
        <title>Emergence of genetically related NDM-1-producing Providencia rettgeri strains in Argentina.</title>
        <authorList>
            <person name="Pasteran F."/>
            <person name="Meo A."/>
            <person name="Gomez S."/>
            <person name="Derdoy L."/>
            <person name="Albronoz E."/>
            <person name="Faccone D."/>
            <person name="Guerriero L."/>
            <person name="Archuby D."/>
            <person name="Tarzia A."/>
            <person name="Lopez M."/>
            <person name="Corso A."/>
        </authorList>
    </citation>
    <scope>NUCLEOTIDE SEQUENCE</scope>
    <source>
        <strain evidence="10">PreM15628</strain>
    </source>
</reference>
<dbReference type="PANTHER" id="PTHR11808">
    <property type="entry name" value="TRANS-SULFURATION ENZYME FAMILY MEMBER"/>
    <property type="match status" value="1"/>
</dbReference>
<organism evidence="10 11">
    <name type="scientific">Providencia rettgeri</name>
    <dbReference type="NCBI Taxonomy" id="587"/>
    <lineage>
        <taxon>Bacteria</taxon>
        <taxon>Pseudomonadati</taxon>
        <taxon>Pseudomonadota</taxon>
        <taxon>Gammaproteobacteria</taxon>
        <taxon>Enterobacterales</taxon>
        <taxon>Morganellaceae</taxon>
        <taxon>Providencia</taxon>
    </lineage>
</organism>
<dbReference type="FunFam" id="3.90.1150.10:FF:000033">
    <property type="entry name" value="Cystathionine gamma-synthase"/>
    <property type="match status" value="1"/>
</dbReference>
<dbReference type="SUPFAM" id="SSF53383">
    <property type="entry name" value="PLP-dependent transferases"/>
    <property type="match status" value="1"/>
</dbReference>
<dbReference type="GO" id="GO:0009086">
    <property type="term" value="P:methionine biosynthetic process"/>
    <property type="evidence" value="ECO:0007669"/>
    <property type="project" value="UniProtKB-ARBA"/>
</dbReference>
<dbReference type="InterPro" id="IPR000277">
    <property type="entry name" value="Cys/Met-Metab_PyrdxlP-dep_enz"/>
</dbReference>
<dbReference type="Gene3D" id="3.90.1150.10">
    <property type="entry name" value="Aspartate Aminotransferase, domain 1"/>
    <property type="match status" value="1"/>
</dbReference>
<protein>
    <recommendedName>
        <fullName evidence="4">L-methionine gamma-lyase</fullName>
        <ecNumber evidence="3">4.4.1.11</ecNumber>
    </recommendedName>
</protein>
<dbReference type="GO" id="GO:0018826">
    <property type="term" value="F:methionine gamma-lyase activity"/>
    <property type="evidence" value="ECO:0007669"/>
    <property type="project" value="UniProtKB-EC"/>
</dbReference>
<dbReference type="InterPro" id="IPR006237">
    <property type="entry name" value="L-Met_gamma_lys"/>
</dbReference>
<dbReference type="Proteomes" id="UP000682358">
    <property type="component" value="Chromosome"/>
</dbReference>
<dbReference type="GO" id="GO:0030170">
    <property type="term" value="F:pyridoxal phosphate binding"/>
    <property type="evidence" value="ECO:0007669"/>
    <property type="project" value="InterPro"/>
</dbReference>
<sequence length="405" mass="44880">MILDRLYSFDTRVIHNYYDAAENLGSLASPIYQTSTYVFDSVEEGAACFSGESDGYIYTRINNPTLSLLEKRLADLEEGDAAIVFSSGMGAITSTLWTLLSPGDELLVDMTVYGCTYAFFHHGLARFGVKVRHIDMSDPNNVAQELTEKTKMIFFESPANPNMRLVDINAVSNIVHQYNLANNQEILVTIDNTYCTPYIQKPLELGADIVVHSLTKYMNGHGDVMAGAVITTEELVKQIRLVGLKDMTGACLSPHDANLILRGMKTLPIRMERVVENAQKVAEYLASLSEVSQVMYPGLPNFPQYSLAQKQMKLPGGMIAFELKGGLEAGKQFLNRLQLFSCAVSLGDCESLAQHPASMTHSTYTAEERKQYGISDGLIRLSVGLESANDLIADIKQALFWYHNR</sequence>
<dbReference type="PROSITE" id="PS00868">
    <property type="entry name" value="CYS_MET_METAB_PP"/>
    <property type="match status" value="1"/>
</dbReference>
<evidence type="ECO:0000313" key="11">
    <source>
        <dbReference type="Proteomes" id="UP000682358"/>
    </source>
</evidence>
<dbReference type="CDD" id="cd00614">
    <property type="entry name" value="CGS_like"/>
    <property type="match status" value="1"/>
</dbReference>
<evidence type="ECO:0000256" key="3">
    <source>
        <dbReference type="ARBA" id="ARBA00012222"/>
    </source>
</evidence>
<dbReference type="EC" id="4.4.1.11" evidence="3"/>
<accession>A0AAJ4TJ27</accession>
<evidence type="ECO:0000256" key="5">
    <source>
        <dbReference type="ARBA" id="ARBA00022898"/>
    </source>
</evidence>
<dbReference type="FunFam" id="3.40.640.10:FF:000046">
    <property type="entry name" value="Cystathionine gamma-lyase"/>
    <property type="match status" value="1"/>
</dbReference>
<name>A0AAJ4TJ27_PRORE</name>
<comment type="cofactor">
    <cofactor evidence="1 9">
        <name>pyridoxal 5'-phosphate</name>
        <dbReference type="ChEBI" id="CHEBI:597326"/>
    </cofactor>
</comment>
<evidence type="ECO:0000256" key="1">
    <source>
        <dbReference type="ARBA" id="ARBA00001933"/>
    </source>
</evidence>
<dbReference type="PIRSF" id="PIRSF001434">
    <property type="entry name" value="CGS"/>
    <property type="match status" value="1"/>
</dbReference>